<evidence type="ECO:0000259" key="1">
    <source>
        <dbReference type="Pfam" id="PF05618"/>
    </source>
</evidence>
<gene>
    <name evidence="2" type="ORF">FRY74_12150</name>
</gene>
<dbReference type="PANTHER" id="PTHR38037:SF2">
    <property type="entry name" value="ATP-DEPENDENT ZINC PROTEASE DOMAIN-CONTAINING PROTEIN-RELATED"/>
    <property type="match status" value="1"/>
</dbReference>
<organism evidence="2 3">
    <name type="scientific">Vicingus serpentipes</name>
    <dbReference type="NCBI Taxonomy" id="1926625"/>
    <lineage>
        <taxon>Bacteria</taxon>
        <taxon>Pseudomonadati</taxon>
        <taxon>Bacteroidota</taxon>
        <taxon>Flavobacteriia</taxon>
        <taxon>Flavobacteriales</taxon>
        <taxon>Vicingaceae</taxon>
        <taxon>Vicingus</taxon>
    </lineage>
</organism>
<keyword evidence="3" id="KW-1185">Reference proteome</keyword>
<comment type="caution">
    <text evidence="2">The sequence shown here is derived from an EMBL/GenBank/DDBJ whole genome shotgun (WGS) entry which is preliminary data.</text>
</comment>
<dbReference type="InterPro" id="IPR021109">
    <property type="entry name" value="Peptidase_aspartic_dom_sf"/>
</dbReference>
<accession>A0A5C6RP38</accession>
<feature type="domain" description="Retropepsin-like aspartic endopeptidase" evidence="1">
    <location>
        <begin position="10"/>
        <end position="136"/>
    </location>
</feature>
<dbReference type="Gene3D" id="2.40.70.10">
    <property type="entry name" value="Acid Proteases"/>
    <property type="match status" value="1"/>
</dbReference>
<reference evidence="2 3" key="1">
    <citation type="submission" date="2019-08" db="EMBL/GenBank/DDBJ databases">
        <title>Genome of Vicingus serpentipes NCIMB 15042.</title>
        <authorList>
            <person name="Bowman J.P."/>
        </authorList>
    </citation>
    <scope>NUCLEOTIDE SEQUENCE [LARGE SCALE GENOMIC DNA]</scope>
    <source>
        <strain evidence="2 3">NCIMB 15042</strain>
    </source>
</reference>
<dbReference type="PANTHER" id="PTHR38037">
    <property type="entry name" value="ZN_PROTEASE DOMAIN-CONTAINING PROTEIN"/>
    <property type="match status" value="1"/>
</dbReference>
<dbReference type="Proteomes" id="UP000321721">
    <property type="component" value="Unassembled WGS sequence"/>
</dbReference>
<protein>
    <submittedName>
        <fullName evidence="2">Peptidase</fullName>
    </submittedName>
</protein>
<proteinExistence type="predicted"/>
<dbReference type="Pfam" id="PF05618">
    <property type="entry name" value="Zn_protease"/>
    <property type="match status" value="1"/>
</dbReference>
<sequence>MNKKIVIGRQDIADFPDLKLVEIPIKIDSGAYTSSFHCHNIEEFIEKGVKKIKCNFLDPEHEQYHEKEFVFENYKIRKVKSSNGITEERYSVVTKIEIFNQLLPIELTLTERGSMRFHVLIGRKFLSKKFVIDTALTDQSFKKIIKFYP</sequence>
<dbReference type="SUPFAM" id="SSF50630">
    <property type="entry name" value="Acid proteases"/>
    <property type="match status" value="1"/>
</dbReference>
<dbReference type="AlphaFoldDB" id="A0A5C6RP38"/>
<evidence type="ECO:0000313" key="2">
    <source>
        <dbReference type="EMBL" id="TXB63997.1"/>
    </source>
</evidence>
<dbReference type="OrthoDB" id="9782977at2"/>
<dbReference type="InterPro" id="IPR008503">
    <property type="entry name" value="Asp_endopeptidase"/>
</dbReference>
<dbReference type="EMBL" id="VOOS01000006">
    <property type="protein sequence ID" value="TXB63997.1"/>
    <property type="molecule type" value="Genomic_DNA"/>
</dbReference>
<evidence type="ECO:0000313" key="3">
    <source>
        <dbReference type="Proteomes" id="UP000321721"/>
    </source>
</evidence>
<name>A0A5C6RP38_9FLAO</name>
<dbReference type="RefSeq" id="WP_147101976.1">
    <property type="nucleotide sequence ID" value="NZ_VOOS01000006.1"/>
</dbReference>